<feature type="transmembrane region" description="Helical" evidence="11">
    <location>
        <begin position="195"/>
        <end position="215"/>
    </location>
</feature>
<evidence type="ECO:0000256" key="4">
    <source>
        <dbReference type="ARBA" id="ARBA00022630"/>
    </source>
</evidence>
<evidence type="ECO:0000256" key="8">
    <source>
        <dbReference type="ARBA" id="ARBA00022989"/>
    </source>
</evidence>
<feature type="transmembrane region" description="Helical" evidence="11">
    <location>
        <begin position="98"/>
        <end position="115"/>
    </location>
</feature>
<dbReference type="PANTHER" id="PTHR22893">
    <property type="entry name" value="NADH OXIDOREDUCTASE-RELATED"/>
    <property type="match status" value="1"/>
</dbReference>
<evidence type="ECO:0000256" key="2">
    <source>
        <dbReference type="ARBA" id="ARBA00004141"/>
    </source>
</evidence>
<feature type="domain" description="NADH:flavin oxidoreductase/NADH oxidase N-terminal" evidence="12">
    <location>
        <begin position="669"/>
        <end position="744"/>
    </location>
</feature>
<dbReference type="Gene3D" id="3.20.20.70">
    <property type="entry name" value="Aldolase class I"/>
    <property type="match status" value="2"/>
</dbReference>
<keyword evidence="5" id="KW-0288">FMN</keyword>
<dbReference type="GO" id="GO:0016020">
    <property type="term" value="C:membrane"/>
    <property type="evidence" value="ECO:0007669"/>
    <property type="project" value="UniProtKB-SubCell"/>
</dbReference>
<comment type="similarity">
    <text evidence="3">Belongs to the NADH:flavin oxidoreductase/NADH oxidase family.</text>
</comment>
<feature type="transmembrane region" description="Helical" evidence="11">
    <location>
        <begin position="315"/>
        <end position="334"/>
    </location>
</feature>
<evidence type="ECO:0000256" key="9">
    <source>
        <dbReference type="ARBA" id="ARBA00023136"/>
    </source>
</evidence>
<sequence>MNVRDEGKTTAEKHGGGEENKSPENKWRFNSPLAQVSLMGFVCFCCPGMFNALSGMGGGGQVDPTAANNANTAVYTAFTVFGLLGGGFYNVLGPRLTLAAGCSTYVLYAGSFLYYNHHHHQAFAIVAGALLGCGAGLLWAGEGAVMTSYPPPHRKGTYIALFWSIFNLGGVIGGLIPFILNYQRSSAASVNDSTYIAFMCFMFAGVLLSFGILPATSVIRNDGSRCSAVKYSRPSTEAAAVLRLFLDRKMLLIVPAAWASNFFYSYQFNNVNGLLFNLRTRGFNNVFYWGAQMAGSIAIGYVMDFSFKSRRARGFTGISLVAVIGTIIWAGGLANQHGYSLDKLPEKKLDFKDSGIEFAGPFVLYMSYGLLDAMYQSMVYWLIGALADDSQTLSRYSGFYKGVQSAGAAVAWQVDTRKVPLMSQLIVNWSLTTTAHTDSMETKQSIPLLMPYKMGPFNLSHRVVLAPLTRSRSYGNIPQPNAKLYYTQRTTPGGLLISESCVVSETSLGYPDIPGLWNRDQVEAWKPIVDAVHSKGGIFFCQIWHGGRVFHQDQPNGEAPVSSTDKPLMCKNMYGGQFKPPRRLRSDELPAIVNDFRIAARNAIEAGFDGVEVHGAHGYLIDQFLKDKVNDRSDQYGGLHGVRRLESRSIRALPGASYEQAWHGVVYGHMVEPRMKTLEGIFECTESLTPMRKAFKGTFIVAGGYSREDGNKAVEEGRTDLVAYGRPFLANPDLTRRFELNEPLNRYDRSTFYTSDPVVGYTDYPFLETTDTTTA</sequence>
<evidence type="ECO:0000256" key="7">
    <source>
        <dbReference type="ARBA" id="ARBA00022857"/>
    </source>
</evidence>
<dbReference type="CDD" id="cd06178">
    <property type="entry name" value="MFS_unc93-like"/>
    <property type="match status" value="1"/>
</dbReference>
<evidence type="ECO:0000313" key="14">
    <source>
        <dbReference type="EMBL" id="OAP17066.1"/>
    </source>
</evidence>
<feature type="region of interest" description="Disordered" evidence="10">
    <location>
        <begin position="1"/>
        <end position="26"/>
    </location>
</feature>
<dbReference type="GO" id="GO:0010181">
    <property type="term" value="F:FMN binding"/>
    <property type="evidence" value="ECO:0007669"/>
    <property type="project" value="InterPro"/>
</dbReference>
<dbReference type="AlphaFoldDB" id="A0A178WFN3"/>
<dbReference type="InterPro" id="IPR013785">
    <property type="entry name" value="Aldolase_TIM"/>
</dbReference>
<dbReference type="InterPro" id="IPR036259">
    <property type="entry name" value="MFS_trans_sf"/>
</dbReference>
<feature type="transmembrane region" description="Helical" evidence="11">
    <location>
        <begin position="73"/>
        <end position="91"/>
    </location>
</feature>
<feature type="transmembrane region" description="Helical" evidence="11">
    <location>
        <begin position="250"/>
        <end position="266"/>
    </location>
</feature>
<reference evidence="15" key="1">
    <citation type="journal article" date="2016" name="Proc. Natl. Acad. Sci. U.S.A.">
        <title>Chromosome-level assembly of Arabidopsis thaliana Ler reveals the extent of translocation and inversion polymorphisms.</title>
        <authorList>
            <person name="Zapata L."/>
            <person name="Ding J."/>
            <person name="Willing E.M."/>
            <person name="Hartwig B."/>
            <person name="Bezdan D."/>
            <person name="Jiao W.B."/>
            <person name="Patel V."/>
            <person name="Velikkakam James G."/>
            <person name="Koornneef M."/>
            <person name="Ossowski S."/>
            <person name="Schneeberger K."/>
        </authorList>
    </citation>
    <scope>NUCLEOTIDE SEQUENCE [LARGE SCALE GENOMIC DNA]</scope>
    <source>
        <strain evidence="15">cv. Landsberg erecta</strain>
    </source>
</reference>
<dbReference type="SUPFAM" id="SSF103473">
    <property type="entry name" value="MFS general substrate transporter"/>
    <property type="match status" value="1"/>
</dbReference>
<keyword evidence="4" id="KW-0285">Flavoprotein</keyword>
<evidence type="ECO:0000256" key="6">
    <source>
        <dbReference type="ARBA" id="ARBA00022692"/>
    </source>
</evidence>
<feature type="domain" description="NADH:flavin oxidoreductase/NADH oxidase N-terminal" evidence="12">
    <location>
        <begin position="448"/>
        <end position="638"/>
    </location>
</feature>
<dbReference type="PANTHER" id="PTHR22893:SF111">
    <property type="entry name" value="12-OXOPHYTODIENOATE REDUCTASE-LIKE PROTEIN 2A-RELATED"/>
    <property type="match status" value="1"/>
</dbReference>
<dbReference type="EMBL" id="LUHQ01000001">
    <property type="protein sequence ID" value="OAP11963.1"/>
    <property type="molecule type" value="Genomic_DNA"/>
</dbReference>
<keyword evidence="7" id="KW-0521">NADP</keyword>
<dbReference type="Proteomes" id="UP000078284">
    <property type="component" value="Chromosome 1"/>
</dbReference>
<reference evidence="14" key="2">
    <citation type="submission" date="2016-03" db="EMBL/GenBank/DDBJ databases">
        <title>Full-length assembly of Arabidopsis thaliana Ler reveals the complement of translocations and inversions.</title>
        <authorList>
            <person name="Zapata L."/>
            <person name="Schneeberger K."/>
            <person name="Ossowski S."/>
        </authorList>
    </citation>
    <scope>NUCLEOTIDE SEQUENCE [LARGE SCALE GENOMIC DNA]</scope>
    <source>
        <tissue evidence="14">Leaf</tissue>
    </source>
</reference>
<keyword evidence="6 11" id="KW-0812">Transmembrane</keyword>
<dbReference type="Pfam" id="PF05978">
    <property type="entry name" value="UNC-93"/>
    <property type="match status" value="1"/>
</dbReference>
<evidence type="ECO:0000259" key="12">
    <source>
        <dbReference type="Pfam" id="PF00724"/>
    </source>
</evidence>
<dbReference type="InterPro" id="IPR010291">
    <property type="entry name" value="Ion_channel_UNC-93"/>
</dbReference>
<comment type="cofactor">
    <cofactor evidence="1">
        <name>FMN</name>
        <dbReference type="ChEBI" id="CHEBI:58210"/>
    </cofactor>
</comment>
<dbReference type="SUPFAM" id="SSF51395">
    <property type="entry name" value="FMN-linked oxidoreductases"/>
    <property type="match status" value="1"/>
</dbReference>
<gene>
    <name evidence="14" type="ordered locus">AXX17_At1g18900</name>
    <name evidence="13" type="ordered locus">AXX17_At1g18910</name>
</gene>
<evidence type="ECO:0000313" key="15">
    <source>
        <dbReference type="Proteomes" id="UP000078284"/>
    </source>
</evidence>
<dbReference type="EMBL" id="LUHQ01000001">
    <property type="protein sequence ID" value="OAP17066.1"/>
    <property type="molecule type" value="Genomic_DNA"/>
</dbReference>
<organism evidence="14 15">
    <name type="scientific">Arabidopsis thaliana</name>
    <name type="common">Mouse-ear cress</name>
    <dbReference type="NCBI Taxonomy" id="3702"/>
    <lineage>
        <taxon>Eukaryota</taxon>
        <taxon>Viridiplantae</taxon>
        <taxon>Streptophyta</taxon>
        <taxon>Embryophyta</taxon>
        <taxon>Tracheophyta</taxon>
        <taxon>Spermatophyta</taxon>
        <taxon>Magnoliopsida</taxon>
        <taxon>eudicotyledons</taxon>
        <taxon>Gunneridae</taxon>
        <taxon>Pentapetalae</taxon>
        <taxon>rosids</taxon>
        <taxon>malvids</taxon>
        <taxon>Brassicales</taxon>
        <taxon>Brassicaceae</taxon>
        <taxon>Camelineae</taxon>
        <taxon>Arabidopsis</taxon>
    </lineage>
</organism>
<evidence type="ECO:0000313" key="13">
    <source>
        <dbReference type="EMBL" id="OAP11963.1"/>
    </source>
</evidence>
<dbReference type="InterPro" id="IPR045247">
    <property type="entry name" value="Oye-like"/>
</dbReference>
<dbReference type="Pfam" id="PF00724">
    <property type="entry name" value="Oxidored_FMN"/>
    <property type="match status" value="2"/>
</dbReference>
<comment type="subcellular location">
    <subcellularLocation>
        <location evidence="2">Membrane</location>
        <topology evidence="2">Multi-pass membrane protein</topology>
    </subcellularLocation>
</comment>
<name>A0A178WFN3_ARATH</name>
<feature type="transmembrane region" description="Helical" evidence="11">
    <location>
        <begin position="33"/>
        <end position="53"/>
    </location>
</feature>
<keyword evidence="9 11" id="KW-0472">Membrane</keyword>
<dbReference type="GO" id="GO:0016491">
    <property type="term" value="F:oxidoreductase activity"/>
    <property type="evidence" value="ECO:0007669"/>
    <property type="project" value="InterPro"/>
</dbReference>
<dbReference type="InterPro" id="IPR001155">
    <property type="entry name" value="OxRdtase_FMN_N"/>
</dbReference>
<evidence type="ECO:0000256" key="3">
    <source>
        <dbReference type="ARBA" id="ARBA00005979"/>
    </source>
</evidence>
<dbReference type="Gene3D" id="1.20.1250.20">
    <property type="entry name" value="MFS general substrate transporter like domains"/>
    <property type="match status" value="1"/>
</dbReference>
<comment type="caution">
    <text evidence="14">The sequence shown here is derived from an EMBL/GenBank/DDBJ whole genome shotgun (WGS) entry which is preliminary data.</text>
</comment>
<evidence type="ECO:0000256" key="10">
    <source>
        <dbReference type="SAM" id="MobiDB-lite"/>
    </source>
</evidence>
<dbReference type="ExpressionAtlas" id="A0A178WFN3">
    <property type="expression patterns" value="baseline and differential"/>
</dbReference>
<dbReference type="CDD" id="cd02933">
    <property type="entry name" value="OYE_like_FMN"/>
    <property type="match status" value="1"/>
</dbReference>
<accession>A0A178WFN3</accession>
<feature type="transmembrane region" description="Helical" evidence="11">
    <location>
        <begin position="160"/>
        <end position="180"/>
    </location>
</feature>
<evidence type="ECO:0000256" key="5">
    <source>
        <dbReference type="ARBA" id="ARBA00022643"/>
    </source>
</evidence>
<keyword evidence="8 11" id="KW-1133">Transmembrane helix</keyword>
<feature type="transmembrane region" description="Helical" evidence="11">
    <location>
        <begin position="286"/>
        <end position="303"/>
    </location>
</feature>
<protein>
    <recommendedName>
        <fullName evidence="12">NADH:flavin oxidoreductase/NADH oxidase N-terminal domain-containing protein</fullName>
    </recommendedName>
</protein>
<evidence type="ECO:0000256" key="1">
    <source>
        <dbReference type="ARBA" id="ARBA00001917"/>
    </source>
</evidence>
<evidence type="ECO:0000256" key="11">
    <source>
        <dbReference type="SAM" id="Phobius"/>
    </source>
</evidence>
<proteinExistence type="inferred from homology"/>
<feature type="transmembrane region" description="Helical" evidence="11">
    <location>
        <begin position="121"/>
        <end position="140"/>
    </location>
</feature>